<dbReference type="Gene3D" id="2.30.42.10">
    <property type="match status" value="1"/>
</dbReference>
<evidence type="ECO:0000313" key="3">
    <source>
        <dbReference type="EMBL" id="CAB3378826.1"/>
    </source>
</evidence>
<feature type="region of interest" description="Disordered" evidence="1">
    <location>
        <begin position="317"/>
        <end position="402"/>
    </location>
</feature>
<accession>A0A8S1DF73</accession>
<feature type="compositionally biased region" description="Basic and acidic residues" evidence="1">
    <location>
        <begin position="177"/>
        <end position="191"/>
    </location>
</feature>
<comment type="caution">
    <text evidence="3">The sequence shown here is derived from an EMBL/GenBank/DDBJ whole genome shotgun (WGS) entry which is preliminary data.</text>
</comment>
<feature type="compositionally biased region" description="Basic and acidic residues" evidence="1">
    <location>
        <begin position="351"/>
        <end position="363"/>
    </location>
</feature>
<feature type="compositionally biased region" description="Pro residues" evidence="1">
    <location>
        <begin position="367"/>
        <end position="385"/>
    </location>
</feature>
<organism evidence="3 4">
    <name type="scientific">Cloeon dipterum</name>
    <dbReference type="NCBI Taxonomy" id="197152"/>
    <lineage>
        <taxon>Eukaryota</taxon>
        <taxon>Metazoa</taxon>
        <taxon>Ecdysozoa</taxon>
        <taxon>Arthropoda</taxon>
        <taxon>Hexapoda</taxon>
        <taxon>Insecta</taxon>
        <taxon>Pterygota</taxon>
        <taxon>Palaeoptera</taxon>
        <taxon>Ephemeroptera</taxon>
        <taxon>Pisciforma</taxon>
        <taxon>Baetidae</taxon>
        <taxon>Cloeon</taxon>
    </lineage>
</organism>
<dbReference type="PROSITE" id="PS50106">
    <property type="entry name" value="PDZ"/>
    <property type="match status" value="1"/>
</dbReference>
<dbReference type="EMBL" id="CADEPI010000173">
    <property type="protein sequence ID" value="CAB3378826.1"/>
    <property type="molecule type" value="Genomic_DNA"/>
</dbReference>
<name>A0A8S1DF73_9INSE</name>
<gene>
    <name evidence="3" type="ORF">CLODIP_2_CD00552</name>
</gene>
<evidence type="ECO:0000259" key="2">
    <source>
        <dbReference type="PROSITE" id="PS50106"/>
    </source>
</evidence>
<dbReference type="Pfam" id="PF17820">
    <property type="entry name" value="PDZ_6"/>
    <property type="match status" value="1"/>
</dbReference>
<feature type="compositionally biased region" description="Polar residues" evidence="1">
    <location>
        <begin position="334"/>
        <end position="345"/>
    </location>
</feature>
<dbReference type="OrthoDB" id="43580at2759"/>
<feature type="region of interest" description="Disordered" evidence="1">
    <location>
        <begin position="156"/>
        <end position="228"/>
    </location>
</feature>
<keyword evidence="4" id="KW-1185">Reference proteome</keyword>
<evidence type="ECO:0000313" key="4">
    <source>
        <dbReference type="Proteomes" id="UP000494165"/>
    </source>
</evidence>
<reference evidence="3 4" key="1">
    <citation type="submission" date="2020-04" db="EMBL/GenBank/DDBJ databases">
        <authorList>
            <person name="Alioto T."/>
            <person name="Alioto T."/>
            <person name="Gomez Garrido J."/>
        </authorList>
    </citation>
    <scope>NUCLEOTIDE SEQUENCE [LARGE SCALE GENOMIC DNA]</scope>
</reference>
<dbReference type="InterPro" id="IPR041489">
    <property type="entry name" value="PDZ_6"/>
</dbReference>
<evidence type="ECO:0000256" key="1">
    <source>
        <dbReference type="SAM" id="MobiDB-lite"/>
    </source>
</evidence>
<feature type="domain" description="PDZ" evidence="2">
    <location>
        <begin position="23"/>
        <end position="57"/>
    </location>
</feature>
<dbReference type="InterPro" id="IPR036034">
    <property type="entry name" value="PDZ_sf"/>
</dbReference>
<proteinExistence type="predicted"/>
<dbReference type="Proteomes" id="UP000494165">
    <property type="component" value="Unassembled WGS sequence"/>
</dbReference>
<dbReference type="AlphaFoldDB" id="A0A8S1DF73"/>
<dbReference type="SMART" id="SM00228">
    <property type="entry name" value="PDZ"/>
    <property type="match status" value="1"/>
</dbReference>
<dbReference type="InterPro" id="IPR001478">
    <property type="entry name" value="PDZ"/>
</dbReference>
<feature type="region of interest" description="Disordered" evidence="1">
    <location>
        <begin position="243"/>
        <end position="275"/>
    </location>
</feature>
<sequence>MVDLGGYVIILVETKDKKIKLYGSPADKADLEVGDEILEVNGRSLEDESHTEVISHIHQCIRSRTICLRVKRRSGNRLALDLAQNSNVQDAFVIAVEQQARERLERLSALKRIKPVDMTKLSQQLNQIPTTSSQQELNGFIESSPIYVTSLPAAQGSSIVSSDPESGGPTKVNGHHLVSEDSRGEEIELKQELGGGTATPRSVSRSPYHNGRTEKLIGSQDVSPTPSCDLKKVHTTAIVERTSVNRSPIPDAARRRSVSEQQQQAAQQQQEESFAARQALQAQNIMMNMVAEYELEMQQHSGPHREMAVDVPDTFIARTKTPPRYPPPKHLQAPNGNAASATSATKPVPPPRDHLSIEKDGRLVNRAPPPQVPARAVPVPPPVAPEPASAAAAADRTPTREQMESIRKYQVRNRIIHVFFYKN</sequence>
<feature type="compositionally biased region" description="Low complexity" evidence="1">
    <location>
        <begin position="259"/>
        <end position="275"/>
    </location>
</feature>
<protein>
    <recommendedName>
        <fullName evidence="2">PDZ domain-containing protein</fullName>
    </recommendedName>
</protein>
<dbReference type="SUPFAM" id="SSF50156">
    <property type="entry name" value="PDZ domain-like"/>
    <property type="match status" value="1"/>
</dbReference>